<dbReference type="Proteomes" id="UP001292094">
    <property type="component" value="Unassembled WGS sequence"/>
</dbReference>
<dbReference type="EMBL" id="JAWZYT010001652">
    <property type="protein sequence ID" value="KAK4310263.1"/>
    <property type="molecule type" value="Genomic_DNA"/>
</dbReference>
<dbReference type="PANTHER" id="PTHR11130:SF0">
    <property type="entry name" value="GLUTATHIONE SYNTHETASE"/>
    <property type="match status" value="1"/>
</dbReference>
<keyword evidence="7" id="KW-0436">Ligase</keyword>
<comment type="function">
    <text evidence="16">Catalyzes the production of glutathione from gamma-glutamylcysteine and glycine in an ATP-dependent manner. Glutathione (gamma-glutamylcysteinylglycine, GSH) is the most abundant intracellular thiol in living aerobic cells and is required for numerous processes including the protection of cells against oxidative damage, amino acid transport, the detoxification of foreign compounds, the maintenance of protein sulfhydryl groups in a reduced state and acts as a cofactor for a number of enzymes. Participates in ophthalmate biosynthesis in hepatocytes.</text>
</comment>
<accession>A0AAE1U4R9</accession>
<comment type="pathway">
    <text evidence="2">Sulfur metabolism; glutathione biosynthesis; glutathione from L-cysteine and L-glutamate: step 2/2.</text>
</comment>
<dbReference type="FunFam" id="3.40.50.1760:FF:000001">
    <property type="entry name" value="Glutathione synthetase"/>
    <property type="match status" value="1"/>
</dbReference>
<dbReference type="InterPro" id="IPR004887">
    <property type="entry name" value="GSH_synth_subst-bd"/>
</dbReference>
<comment type="catalytic activity">
    <reaction evidence="14">
        <text>gamma-L-glutamyl-L-cysteine + glycine + ATP = glutathione + ADP + phosphate + H(+)</text>
        <dbReference type="Rhea" id="RHEA:13557"/>
        <dbReference type="ChEBI" id="CHEBI:15378"/>
        <dbReference type="ChEBI" id="CHEBI:30616"/>
        <dbReference type="ChEBI" id="CHEBI:43474"/>
        <dbReference type="ChEBI" id="CHEBI:57305"/>
        <dbReference type="ChEBI" id="CHEBI:57925"/>
        <dbReference type="ChEBI" id="CHEBI:58173"/>
        <dbReference type="ChEBI" id="CHEBI:456216"/>
        <dbReference type="EC" id="6.3.2.3"/>
    </reaction>
    <physiologicalReaction direction="left-to-right" evidence="14">
        <dbReference type="Rhea" id="RHEA:13558"/>
    </physiologicalReaction>
</comment>
<protein>
    <recommendedName>
        <fullName evidence="6">Glutathione synthetase</fullName>
        <ecNumber evidence="5">6.3.2.3</ecNumber>
    </recommendedName>
    <alternativeName>
        <fullName evidence="13">Glutathione synthase</fullName>
    </alternativeName>
</protein>
<evidence type="ECO:0000256" key="7">
    <source>
        <dbReference type="ARBA" id="ARBA00022598"/>
    </source>
</evidence>
<dbReference type="AlphaFoldDB" id="A0AAE1U4R9"/>
<keyword evidence="19" id="KW-1185">Reference proteome</keyword>
<evidence type="ECO:0000256" key="15">
    <source>
        <dbReference type="ARBA" id="ARBA00052123"/>
    </source>
</evidence>
<dbReference type="Gene3D" id="3.40.50.1760">
    <property type="entry name" value="Glutathione synthase, substrate-binding domain superfamily, eukaryotic"/>
    <property type="match status" value="1"/>
</dbReference>
<proteinExistence type="inferred from homology"/>
<organism evidence="18 19">
    <name type="scientific">Petrolisthes manimaculis</name>
    <dbReference type="NCBI Taxonomy" id="1843537"/>
    <lineage>
        <taxon>Eukaryota</taxon>
        <taxon>Metazoa</taxon>
        <taxon>Ecdysozoa</taxon>
        <taxon>Arthropoda</taxon>
        <taxon>Crustacea</taxon>
        <taxon>Multicrustacea</taxon>
        <taxon>Malacostraca</taxon>
        <taxon>Eumalacostraca</taxon>
        <taxon>Eucarida</taxon>
        <taxon>Decapoda</taxon>
        <taxon>Pleocyemata</taxon>
        <taxon>Anomura</taxon>
        <taxon>Galatheoidea</taxon>
        <taxon>Porcellanidae</taxon>
        <taxon>Petrolisthes</taxon>
    </lineage>
</organism>
<evidence type="ECO:0000313" key="18">
    <source>
        <dbReference type="EMBL" id="KAK4310263.1"/>
    </source>
</evidence>
<dbReference type="Gene3D" id="3.30.470.20">
    <property type="entry name" value="ATP-grasp fold, B domain"/>
    <property type="match status" value="1"/>
</dbReference>
<keyword evidence="12" id="KW-0460">Magnesium</keyword>
<evidence type="ECO:0000256" key="3">
    <source>
        <dbReference type="ARBA" id="ARBA00010385"/>
    </source>
</evidence>
<dbReference type="EC" id="6.3.2.3" evidence="5"/>
<dbReference type="GO" id="GO:0005829">
    <property type="term" value="C:cytosol"/>
    <property type="evidence" value="ECO:0007669"/>
    <property type="project" value="TreeGrafter"/>
</dbReference>
<evidence type="ECO:0000256" key="16">
    <source>
        <dbReference type="ARBA" id="ARBA00059746"/>
    </source>
</evidence>
<evidence type="ECO:0000256" key="13">
    <source>
        <dbReference type="ARBA" id="ARBA00030403"/>
    </source>
</evidence>
<evidence type="ECO:0000256" key="4">
    <source>
        <dbReference type="ARBA" id="ARBA00011738"/>
    </source>
</evidence>
<keyword evidence="10" id="KW-0547">Nucleotide-binding</keyword>
<keyword evidence="11" id="KW-0067">ATP-binding</keyword>
<dbReference type="PANTHER" id="PTHR11130">
    <property type="entry name" value="GLUTATHIONE SYNTHETASE"/>
    <property type="match status" value="1"/>
</dbReference>
<dbReference type="InterPro" id="IPR005615">
    <property type="entry name" value="Glutathione_synthase"/>
</dbReference>
<dbReference type="Pfam" id="PF03199">
    <property type="entry name" value="GSH_synthase"/>
    <property type="match status" value="1"/>
</dbReference>
<dbReference type="Gene3D" id="3.30.1490.80">
    <property type="match status" value="1"/>
</dbReference>
<dbReference type="Gene3D" id="3.30.1490.50">
    <property type="match status" value="1"/>
</dbReference>
<evidence type="ECO:0000313" key="19">
    <source>
        <dbReference type="Proteomes" id="UP001292094"/>
    </source>
</evidence>
<dbReference type="InterPro" id="IPR014709">
    <property type="entry name" value="Glutathione_synthase_C_euk"/>
</dbReference>
<dbReference type="GO" id="GO:0004363">
    <property type="term" value="F:glutathione synthase activity"/>
    <property type="evidence" value="ECO:0007669"/>
    <property type="project" value="UniProtKB-EC"/>
</dbReference>
<gene>
    <name evidence="18" type="ORF">Pmani_018155</name>
</gene>
<evidence type="ECO:0000256" key="1">
    <source>
        <dbReference type="ARBA" id="ARBA00001946"/>
    </source>
</evidence>
<dbReference type="Gene3D" id="1.10.1080.10">
    <property type="entry name" value="Glutathione Synthetase, Chain A, domain 3"/>
    <property type="match status" value="1"/>
</dbReference>
<evidence type="ECO:0000256" key="11">
    <source>
        <dbReference type="ARBA" id="ARBA00022840"/>
    </source>
</evidence>
<evidence type="ECO:0000256" key="6">
    <source>
        <dbReference type="ARBA" id="ARBA00020821"/>
    </source>
</evidence>
<dbReference type="InterPro" id="IPR014049">
    <property type="entry name" value="Glutathione_synthase_N_euk"/>
</dbReference>
<comment type="catalytic activity">
    <reaction evidence="15">
        <text>gamma-L-glutamyl-(2S)-2-aminobutanoate + glycine + ATP = ophthalmate + ADP + phosphate + H(+)</text>
        <dbReference type="Rhea" id="RHEA:72075"/>
        <dbReference type="ChEBI" id="CHEBI:15378"/>
        <dbReference type="ChEBI" id="CHEBI:30616"/>
        <dbReference type="ChEBI" id="CHEBI:43474"/>
        <dbReference type="ChEBI" id="CHEBI:57305"/>
        <dbReference type="ChEBI" id="CHEBI:189406"/>
        <dbReference type="ChEBI" id="CHEBI:189750"/>
        <dbReference type="ChEBI" id="CHEBI:456216"/>
    </reaction>
    <physiologicalReaction direction="left-to-right" evidence="15">
        <dbReference type="Rhea" id="RHEA:72076"/>
    </physiologicalReaction>
</comment>
<dbReference type="GO" id="GO:0043295">
    <property type="term" value="F:glutathione binding"/>
    <property type="evidence" value="ECO:0007669"/>
    <property type="project" value="TreeGrafter"/>
</dbReference>
<evidence type="ECO:0000256" key="12">
    <source>
        <dbReference type="ARBA" id="ARBA00022842"/>
    </source>
</evidence>
<name>A0AAE1U4R9_9EUCA</name>
<comment type="caution">
    <text evidence="18">The sequence shown here is derived from an EMBL/GenBank/DDBJ whole genome shotgun (WGS) entry which is preliminary data.</text>
</comment>
<dbReference type="SUPFAM" id="SSF52440">
    <property type="entry name" value="PreATP-grasp domain"/>
    <property type="match status" value="1"/>
</dbReference>
<keyword evidence="9" id="KW-0479">Metal-binding</keyword>
<dbReference type="NCBIfam" id="TIGR01986">
    <property type="entry name" value="glut_syn_euk"/>
    <property type="match status" value="1"/>
</dbReference>
<reference evidence="18" key="1">
    <citation type="submission" date="2023-11" db="EMBL/GenBank/DDBJ databases">
        <title>Genome assemblies of two species of porcelain crab, Petrolisthes cinctipes and Petrolisthes manimaculis (Anomura: Porcellanidae).</title>
        <authorList>
            <person name="Angst P."/>
        </authorList>
    </citation>
    <scope>NUCLEOTIDE SEQUENCE</scope>
    <source>
        <strain evidence="18">PB745_02</strain>
        <tissue evidence="18">Gill</tissue>
    </source>
</reference>
<evidence type="ECO:0000256" key="5">
    <source>
        <dbReference type="ARBA" id="ARBA00012214"/>
    </source>
</evidence>
<feature type="domain" description="Glutathione synthase substrate-binding" evidence="17">
    <location>
        <begin position="396"/>
        <end position="497"/>
    </location>
</feature>
<keyword evidence="8" id="KW-0317">Glutathione biosynthesis</keyword>
<evidence type="ECO:0000256" key="2">
    <source>
        <dbReference type="ARBA" id="ARBA00004965"/>
    </source>
</evidence>
<sequence>MTSRSMLERWLASPGPPERVSSDTIWALGKIGDFNCKLCRALLWNSEKHSLCCSSGQIRRTELSEIGDLKALYNGTSELSERFLKGISGFNMFFSFTSFATSSKLENSSEASMCYKIKGRIYHRLATLDPELMLKDITTEDFVKGNDNGTVGRGTKAAAPTHILTSTCCDGNFDEKEKNVSTTSFLESCIPLPLPQEILDDIVPKAKDFAVLHGAGMRHKAKYDPDTLYFAPFLLLPSAFPRREFDRVVKLQPLINVLMHKIAHDHEFLKSALEKTIQVDDFTARLWDIYTKVREEGVTQEVSLGLVRSDVMLTKCQAGCCELCQTPPYVTGHQVEVNTIASGFGHLGPVSGSIHRYIVGELRKPELLHHLPENDALAGLCGAMISAWEVYSSPKAVILFVVEDVTYNICDQRFHEYEIRRQRPDIHVIRRNLTQISEQGRLTADKKLFIDGDEIAVVYFRAGYEPGQYHSEAEWDARLTIERSCAIKSPSIHYHLAGTKKVQQEIARPGVLKRFLTESEAEQVGQLFTGLYTLDRSAEGDKAVQMAMENPDHFVLKPQREGGGNNVYGAEIKEVLERLKDSQEREAYILMDRIRPPVQQNYLVRPHLPVTLAEVVSELGIFGAVLGSGKDIQFTNYSGHMLRTKLSSVNEGGVAAGLGALDSVFLFD</sequence>
<dbReference type="InterPro" id="IPR037013">
    <property type="entry name" value="GSH-S_sub-bd_sf"/>
</dbReference>
<dbReference type="InterPro" id="IPR014042">
    <property type="entry name" value="Glutathione_synthase_a-hlx"/>
</dbReference>
<dbReference type="GO" id="GO:0005524">
    <property type="term" value="F:ATP binding"/>
    <property type="evidence" value="ECO:0007669"/>
    <property type="project" value="UniProtKB-KW"/>
</dbReference>
<dbReference type="Pfam" id="PF03917">
    <property type="entry name" value="GSH_synth_ATP"/>
    <property type="match status" value="1"/>
</dbReference>
<evidence type="ECO:0000256" key="8">
    <source>
        <dbReference type="ARBA" id="ARBA00022684"/>
    </source>
</evidence>
<comment type="subunit">
    <text evidence="4">Homodimer.</text>
</comment>
<comment type="similarity">
    <text evidence="3">Belongs to the eukaryotic GSH synthase family.</text>
</comment>
<dbReference type="InterPro" id="IPR016185">
    <property type="entry name" value="PreATP-grasp_dom_sf"/>
</dbReference>
<evidence type="ECO:0000256" key="10">
    <source>
        <dbReference type="ARBA" id="ARBA00022741"/>
    </source>
</evidence>
<dbReference type="GO" id="GO:0046872">
    <property type="term" value="F:metal ion binding"/>
    <property type="evidence" value="ECO:0007669"/>
    <property type="project" value="UniProtKB-KW"/>
</dbReference>
<evidence type="ECO:0000256" key="14">
    <source>
        <dbReference type="ARBA" id="ARBA00048871"/>
    </source>
</evidence>
<evidence type="ECO:0000256" key="9">
    <source>
        <dbReference type="ARBA" id="ARBA00022723"/>
    </source>
</evidence>
<evidence type="ECO:0000259" key="17">
    <source>
        <dbReference type="Pfam" id="PF03199"/>
    </source>
</evidence>
<dbReference type="SUPFAM" id="SSF56059">
    <property type="entry name" value="Glutathione synthetase ATP-binding domain-like"/>
    <property type="match status" value="1"/>
</dbReference>
<dbReference type="FunFam" id="3.30.1490.50:FF:000001">
    <property type="entry name" value="Glutathione synthetase"/>
    <property type="match status" value="1"/>
</dbReference>
<comment type="cofactor">
    <cofactor evidence="1">
        <name>Mg(2+)</name>
        <dbReference type="ChEBI" id="CHEBI:18420"/>
    </cofactor>
</comment>